<dbReference type="Proteomes" id="UP000610960">
    <property type="component" value="Unassembled WGS sequence"/>
</dbReference>
<dbReference type="Pfam" id="PF09651">
    <property type="entry name" value="Cas_APE2256"/>
    <property type="match status" value="1"/>
</dbReference>
<keyword evidence="4" id="KW-1185">Reference proteome</keyword>
<comment type="caution">
    <text evidence="3">The sequence shown here is derived from an EMBL/GenBank/DDBJ whole genome shotgun (WGS) entry which is preliminary data.</text>
</comment>
<feature type="region of interest" description="Disordered" evidence="1">
    <location>
        <begin position="25"/>
        <end position="47"/>
    </location>
</feature>
<reference evidence="3" key="2">
    <citation type="submission" date="2020-09" db="EMBL/GenBank/DDBJ databases">
        <authorList>
            <person name="Sun Q."/>
            <person name="Ohkuma M."/>
        </authorList>
    </citation>
    <scope>NUCLEOTIDE SEQUENCE</scope>
    <source>
        <strain evidence="3">JCM 10088</strain>
    </source>
</reference>
<dbReference type="Gene3D" id="1.10.196.30">
    <property type="match status" value="1"/>
</dbReference>
<evidence type="ECO:0000313" key="4">
    <source>
        <dbReference type="Proteomes" id="UP000610960"/>
    </source>
</evidence>
<accession>A0A830GTX8</accession>
<dbReference type="InterPro" id="IPR013442">
    <property type="entry name" value="SSO1393-like"/>
</dbReference>
<proteinExistence type="predicted"/>
<dbReference type="NCBIfam" id="TIGR02619">
    <property type="entry name" value="putative CRISPR-associated protein, APE2256 family"/>
    <property type="match status" value="1"/>
</dbReference>
<dbReference type="OrthoDB" id="43371at2157"/>
<dbReference type="EMBL" id="BMNL01000002">
    <property type="protein sequence ID" value="GGP20814.1"/>
    <property type="molecule type" value="Genomic_DNA"/>
</dbReference>
<evidence type="ECO:0000259" key="2">
    <source>
        <dbReference type="Pfam" id="PF09651"/>
    </source>
</evidence>
<reference evidence="3" key="1">
    <citation type="journal article" date="2014" name="Int. J. Syst. Evol. Microbiol.">
        <title>Complete genome sequence of Corynebacterium casei LMG S-19264T (=DSM 44701T), isolated from a smear-ripened cheese.</title>
        <authorList>
            <consortium name="US DOE Joint Genome Institute (JGI-PGF)"/>
            <person name="Walter F."/>
            <person name="Albersmeier A."/>
            <person name="Kalinowski J."/>
            <person name="Ruckert C."/>
        </authorList>
    </citation>
    <scope>NUCLEOTIDE SEQUENCE</scope>
    <source>
        <strain evidence="3">JCM 10088</strain>
    </source>
</reference>
<feature type="domain" description="CRISPR system ring nuclease SSO1393-like" evidence="2">
    <location>
        <begin position="75"/>
        <end position="227"/>
    </location>
</feature>
<dbReference type="RefSeq" id="WP_188596349.1">
    <property type="nucleotide sequence ID" value="NZ_BMNL01000002.1"/>
</dbReference>
<evidence type="ECO:0000256" key="1">
    <source>
        <dbReference type="SAM" id="MobiDB-lite"/>
    </source>
</evidence>
<sequence length="286" mass="31711">MKLAILSTVGTSVLGNMEKTASSLGLGSDDQNLLKERPSQWGTSDERQSRIRNRIVNGDPLFEAAKKAVADAPQEMSAELNAVMGYLSGFQARTAIEEVELYLYPTDTATSLFCARAIQEYIKTGNLGRRTGLPLGTTINVNDPITLRGFSRFGDETNFNDGLTDLLDKVARLITSKRRDGYKVVANPTGGFKAETAYFTLIAMLAGAWRIIYMHESMKQVVELPSLPITLDHMYAEELKRLGESKIPASAARQLVDLNDLKERLLVAEEDGMVKVNEWARKLIEY</sequence>
<dbReference type="AlphaFoldDB" id="A0A830GTX8"/>
<name>A0A830GTX8_9CREN</name>
<dbReference type="Gene3D" id="3.40.50.10770">
    <property type="entry name" value="Hypothetical protein VC1899 like domain (Restriction endonuclease-like)"/>
    <property type="match status" value="1"/>
</dbReference>
<protein>
    <recommendedName>
        <fullName evidence="2">CRISPR system ring nuclease SSO1393-like domain-containing protein</fullName>
    </recommendedName>
</protein>
<feature type="compositionally biased region" description="Basic and acidic residues" evidence="1">
    <location>
        <begin position="32"/>
        <end position="47"/>
    </location>
</feature>
<gene>
    <name evidence="3" type="ORF">GCM10007981_10410</name>
</gene>
<evidence type="ECO:0000313" key="3">
    <source>
        <dbReference type="EMBL" id="GGP20814.1"/>
    </source>
</evidence>
<organism evidence="3 4">
    <name type="scientific">Thermocladium modestius</name>
    <dbReference type="NCBI Taxonomy" id="62609"/>
    <lineage>
        <taxon>Archaea</taxon>
        <taxon>Thermoproteota</taxon>
        <taxon>Thermoprotei</taxon>
        <taxon>Thermoproteales</taxon>
        <taxon>Thermoproteaceae</taxon>
        <taxon>Thermocladium</taxon>
    </lineage>
</organism>